<evidence type="ECO:0000313" key="2">
    <source>
        <dbReference type="Proteomes" id="UP001162992"/>
    </source>
</evidence>
<organism evidence="1 2">
    <name type="scientific">Diphasiastrum complanatum</name>
    <name type="common">Issler's clubmoss</name>
    <name type="synonym">Lycopodium complanatum</name>
    <dbReference type="NCBI Taxonomy" id="34168"/>
    <lineage>
        <taxon>Eukaryota</taxon>
        <taxon>Viridiplantae</taxon>
        <taxon>Streptophyta</taxon>
        <taxon>Embryophyta</taxon>
        <taxon>Tracheophyta</taxon>
        <taxon>Lycopodiopsida</taxon>
        <taxon>Lycopodiales</taxon>
        <taxon>Lycopodiaceae</taxon>
        <taxon>Lycopodioideae</taxon>
        <taxon>Diphasiastrum</taxon>
    </lineage>
</organism>
<dbReference type="EMBL" id="CM055100">
    <property type="protein sequence ID" value="KAJ7543420.1"/>
    <property type="molecule type" value="Genomic_DNA"/>
</dbReference>
<name>A0ACC2CN29_DIPCM</name>
<protein>
    <submittedName>
        <fullName evidence="1">Uncharacterized protein</fullName>
    </submittedName>
</protein>
<proteinExistence type="predicted"/>
<accession>A0ACC2CN29</accession>
<keyword evidence="2" id="KW-1185">Reference proteome</keyword>
<reference evidence="2" key="1">
    <citation type="journal article" date="2024" name="Proc. Natl. Acad. Sci. U.S.A.">
        <title>Extraordinary preservation of gene collinearity over three hundred million years revealed in homosporous lycophytes.</title>
        <authorList>
            <person name="Li C."/>
            <person name="Wickell D."/>
            <person name="Kuo L.Y."/>
            <person name="Chen X."/>
            <person name="Nie B."/>
            <person name="Liao X."/>
            <person name="Peng D."/>
            <person name="Ji J."/>
            <person name="Jenkins J."/>
            <person name="Williams M."/>
            <person name="Shu S."/>
            <person name="Plott C."/>
            <person name="Barry K."/>
            <person name="Rajasekar S."/>
            <person name="Grimwood J."/>
            <person name="Han X."/>
            <person name="Sun S."/>
            <person name="Hou Z."/>
            <person name="He W."/>
            <person name="Dai G."/>
            <person name="Sun C."/>
            <person name="Schmutz J."/>
            <person name="Leebens-Mack J.H."/>
            <person name="Li F.W."/>
            <person name="Wang L."/>
        </authorList>
    </citation>
    <scope>NUCLEOTIDE SEQUENCE [LARGE SCALE GENOMIC DNA]</scope>
    <source>
        <strain evidence="2">cv. PW_Plant_1</strain>
    </source>
</reference>
<comment type="caution">
    <text evidence="1">The sequence shown here is derived from an EMBL/GenBank/DDBJ whole genome shotgun (WGS) entry which is preliminary data.</text>
</comment>
<sequence length="497" mass="54462">MARQHLRSLVYSFRGILQNKLTCRIPNAHSYGGRFATRNIATIALEQSGTKTILSENDIPRQWYNIIPDLPSYPPPPLHPQTLQPLQPQDLAPLFPAAIIDQETSLERYIDIPTEVLEVYQLWRPTPLFRARRLEKFLGTPARIYYKYEGGSPAGSHKPNTAVPQAWYNAQEGVRRLTTETGAGQWGSALAFASSLFNLKCEVWQVRASFDQKPHRKSMMEAWGAKVHPSPSSLTAAGRAILEKDENSPGSLGIAISEAVEAALADPDARYALGSVLNHVLLHQTVIGEECIKQMALLGETPDIIVGCTGGGSNFAGLAFPFIREKMAGKINPIIRAVEPTACPSLTKGIYAYDFGDTAKLTPLVKMHTLGHQFIPDPIHAGGLRYHGMAPLVSHIYNFGLMEALAIPQTECFKGALQFACTEGIIPAPEPTHAIAAAIREALHCKETGETKVILTALCGHGHFDLLAYDKFLAGQVEDLEFSKEKLSEAMLQIPTI</sequence>
<dbReference type="Proteomes" id="UP001162992">
    <property type="component" value="Chromosome 9"/>
</dbReference>
<evidence type="ECO:0000313" key="1">
    <source>
        <dbReference type="EMBL" id="KAJ7543420.1"/>
    </source>
</evidence>
<gene>
    <name evidence="1" type="ORF">O6H91_09G037600</name>
</gene>